<dbReference type="RefSeq" id="WP_074882867.1">
    <property type="nucleotide sequence ID" value="NZ_FOXO01000001.1"/>
</dbReference>
<protein>
    <submittedName>
        <fullName evidence="1">Uncharacterized protein</fullName>
    </submittedName>
</protein>
<proteinExistence type="predicted"/>
<sequence>MELKIIYGKKGCGKTTYIKNRYPNEKYIHAEQFVDSSNISQYIFSNVSTIILDEAEKCCTSVFNTIINSSKINNINKVILLVDLTNDELLKAQNILSLADIEGVSRNLYVQEFIAPEEELKAYIQYNYPELKNDDYKEIISITEHNYLEIDALMFRMKLSGENNNQKNEAAIKSYLKKAISEKFRDISEEIYSIIEKSSIIGSVFSILPLESVDGFGIESAEEYLNEATKLRFLIRVCENAEQQYEFPLMKIYEAVFDTINIGEKHKAAQILVSYYSKLYSSNASTAEKIRILNRMLQAQKMCDKSSKIIPQIRLELLYLYSITKDWEKLYFVANEALCDQKVHPLDGFQLAYTQEICVRSLKELGRTKTAIKILRKVHKKYSNLFYSNIVWRCIFMIPVT</sequence>
<evidence type="ECO:0000313" key="2">
    <source>
        <dbReference type="Proteomes" id="UP000182624"/>
    </source>
</evidence>
<dbReference type="Proteomes" id="UP000182624">
    <property type="component" value="Unassembled WGS sequence"/>
</dbReference>
<dbReference type="AlphaFoldDB" id="A0A1I5PSD0"/>
<dbReference type="InterPro" id="IPR027417">
    <property type="entry name" value="P-loop_NTPase"/>
</dbReference>
<name>A0A1I5PSD0_9FIRM</name>
<reference evidence="2" key="1">
    <citation type="submission" date="2016-10" db="EMBL/GenBank/DDBJ databases">
        <authorList>
            <person name="Varghese N."/>
            <person name="Submissions S."/>
        </authorList>
    </citation>
    <scope>NUCLEOTIDE SEQUENCE [LARGE SCALE GENOMIC DNA]</scope>
    <source>
        <strain evidence="2">P18</strain>
    </source>
</reference>
<organism evidence="1 2">
    <name type="scientific">Butyrivibrio proteoclasticus</name>
    <dbReference type="NCBI Taxonomy" id="43305"/>
    <lineage>
        <taxon>Bacteria</taxon>
        <taxon>Bacillati</taxon>
        <taxon>Bacillota</taxon>
        <taxon>Clostridia</taxon>
        <taxon>Lachnospirales</taxon>
        <taxon>Lachnospiraceae</taxon>
        <taxon>Butyrivibrio</taxon>
    </lineage>
</organism>
<dbReference type="EMBL" id="FOXO01000001">
    <property type="protein sequence ID" value="SFP36905.1"/>
    <property type="molecule type" value="Genomic_DNA"/>
</dbReference>
<gene>
    <name evidence="1" type="ORF">SAMN04487928_101123</name>
</gene>
<evidence type="ECO:0000313" key="1">
    <source>
        <dbReference type="EMBL" id="SFP36905.1"/>
    </source>
</evidence>
<keyword evidence="2" id="KW-1185">Reference proteome</keyword>
<accession>A0A1I5PSD0</accession>
<dbReference type="SUPFAM" id="SSF52540">
    <property type="entry name" value="P-loop containing nucleoside triphosphate hydrolases"/>
    <property type="match status" value="1"/>
</dbReference>